<accession>A0ABT7L1K9</accession>
<gene>
    <name evidence="1" type="ORF">QQS35_04565</name>
</gene>
<evidence type="ECO:0000313" key="1">
    <source>
        <dbReference type="EMBL" id="MDL4839730.1"/>
    </source>
</evidence>
<dbReference type="SUPFAM" id="SSF117396">
    <property type="entry name" value="TM1631-like"/>
    <property type="match status" value="1"/>
</dbReference>
<reference evidence="1 2" key="1">
    <citation type="submission" date="2023-06" db="EMBL/GenBank/DDBJ databases">
        <title>Aquibacillus rhizosphaerae LR5S19.</title>
        <authorList>
            <person name="Sun J.-Q."/>
        </authorList>
    </citation>
    <scope>NUCLEOTIDE SEQUENCE [LARGE SCALE GENOMIC DNA]</scope>
    <source>
        <strain evidence="1 2">LR5S19</strain>
    </source>
</reference>
<dbReference type="Proteomes" id="UP001235343">
    <property type="component" value="Unassembled WGS sequence"/>
</dbReference>
<comment type="caution">
    <text evidence="1">The sequence shown here is derived from an EMBL/GenBank/DDBJ whole genome shotgun (WGS) entry which is preliminary data.</text>
</comment>
<dbReference type="PANTHER" id="PTHR30348:SF13">
    <property type="entry name" value="UPF0759 PROTEIN YUNF"/>
    <property type="match status" value="1"/>
</dbReference>
<proteinExistence type="predicted"/>
<organism evidence="1 2">
    <name type="scientific">Aquibacillus rhizosphaerae</name>
    <dbReference type="NCBI Taxonomy" id="3051431"/>
    <lineage>
        <taxon>Bacteria</taxon>
        <taxon>Bacillati</taxon>
        <taxon>Bacillota</taxon>
        <taxon>Bacilli</taxon>
        <taxon>Bacillales</taxon>
        <taxon>Bacillaceae</taxon>
        <taxon>Aquibacillus</taxon>
    </lineage>
</organism>
<dbReference type="Gene3D" id="3.20.20.410">
    <property type="entry name" value="Protein of unknown function UPF0759"/>
    <property type="match status" value="1"/>
</dbReference>
<dbReference type="Pfam" id="PF01904">
    <property type="entry name" value="DUF72"/>
    <property type="match status" value="1"/>
</dbReference>
<dbReference type="EMBL" id="JASTZU010000018">
    <property type="protein sequence ID" value="MDL4839730.1"/>
    <property type="molecule type" value="Genomic_DNA"/>
</dbReference>
<dbReference type="PANTHER" id="PTHR30348">
    <property type="entry name" value="UNCHARACTERIZED PROTEIN YECE"/>
    <property type="match status" value="1"/>
</dbReference>
<sequence>MSILIGLTGWGDHDRLYIDKGASKNKLETYSSHFPVVEVDTAFYAIQPEKNYQKWVKETPDNFSFIIKAHQTMTGHDKSSMTNQEARALFEAYLQSIQPVITANKLNAILFQFPPWFDLNQENIRKLKKTKRLFPDLPLALEFRNQSWFLPEHRQDTLQFMREEGWIHSICDEPQAGSASVPLVLESTDENKTLVRFHGRNVHGWNRNGRDDWREVRFLYNYNEKELQEWVKNIEKLQKETREITVLFNNNSGGDAADNAKQLINLLNITYKNLNPKQMDLFNW</sequence>
<evidence type="ECO:0000313" key="2">
    <source>
        <dbReference type="Proteomes" id="UP001235343"/>
    </source>
</evidence>
<protein>
    <submittedName>
        <fullName evidence="1">DUF72 domain-containing protein</fullName>
    </submittedName>
</protein>
<dbReference type="InterPro" id="IPR036520">
    <property type="entry name" value="UPF0759_sf"/>
</dbReference>
<dbReference type="RefSeq" id="WP_285930680.1">
    <property type="nucleotide sequence ID" value="NZ_JASTZU010000018.1"/>
</dbReference>
<name>A0ABT7L1K9_9BACI</name>
<keyword evidence="2" id="KW-1185">Reference proteome</keyword>
<dbReference type="InterPro" id="IPR002763">
    <property type="entry name" value="DUF72"/>
</dbReference>